<evidence type="ECO:0000313" key="1">
    <source>
        <dbReference type="EMBL" id="EJW21787.1"/>
    </source>
</evidence>
<dbReference type="EMBL" id="ALYF01000002">
    <property type="protein sequence ID" value="EJW21787.1"/>
    <property type="molecule type" value="Genomic_DNA"/>
</dbReference>
<reference evidence="1 2" key="1">
    <citation type="journal article" date="2012" name="J. Bacteriol.">
        <title>Genome Sequence of Strain IMCC14465, Isolated from the East Sea, Belonging to the PS1 Clade of Alphaproteobacteria.</title>
        <authorList>
            <person name="Yang S.J."/>
            <person name="Kang I."/>
            <person name="Cho J.C."/>
        </authorList>
    </citation>
    <scope>NUCLEOTIDE SEQUENCE [LARGE SCALE GENOMIC DNA]</scope>
    <source>
        <strain evidence="1 2">IMCC14465</strain>
    </source>
</reference>
<accession>J9DXM5</accession>
<dbReference type="STRING" id="1220535.IMCC14465_01810"/>
<dbReference type="AlphaFoldDB" id="J9DXM5"/>
<comment type="caution">
    <text evidence="1">The sequence shown here is derived from an EMBL/GenBank/DDBJ whole genome shotgun (WGS) entry which is preliminary data.</text>
</comment>
<organism evidence="1 2">
    <name type="scientific">alpha proteobacterium IMCC14465</name>
    <dbReference type="NCBI Taxonomy" id="1220535"/>
    <lineage>
        <taxon>Bacteria</taxon>
        <taxon>Pseudomonadati</taxon>
        <taxon>Pseudomonadota</taxon>
        <taxon>Alphaproteobacteria</taxon>
        <taxon>PS1 clade</taxon>
    </lineage>
</organism>
<sequence>MGLIIALFFIVLFVATQAWMVMKISDLSNRVKNLEKDES</sequence>
<dbReference type="Proteomes" id="UP000004836">
    <property type="component" value="Unassembled WGS sequence"/>
</dbReference>
<name>J9DXM5_9PROT</name>
<keyword evidence="2" id="KW-1185">Reference proteome</keyword>
<proteinExistence type="predicted"/>
<protein>
    <submittedName>
        <fullName evidence="1">Uncharacterized protein</fullName>
    </submittedName>
</protein>
<gene>
    <name evidence="1" type="ORF">IMCC14465_01810</name>
</gene>
<evidence type="ECO:0000313" key="2">
    <source>
        <dbReference type="Proteomes" id="UP000004836"/>
    </source>
</evidence>